<evidence type="ECO:0000256" key="8">
    <source>
        <dbReference type="ARBA" id="ARBA00022833"/>
    </source>
</evidence>
<evidence type="ECO:0000256" key="7">
    <source>
        <dbReference type="ARBA" id="ARBA00022801"/>
    </source>
</evidence>
<sequence length="321" mass="36082">MNSLLNKNRLFFRLHPLSTRLIQASNMHIQSIPMWKGSGDNYAYLVIDDKSNEAVIIDPAHPDEVMPILKEKINNAQINVKAIINTHCHRDHAGGNNIMKIQPEFKEIPIIGGKDCESVQITPKNGHSFKVGNINITALYTPCHTRDSICWVMEDEKQRAVFTGDTLFHGGCGRFFQGTAAEMNLALNKTLASLPDNTTVYPGHEYTKSNANFAISVLKDKFTTNLWKFAQENEETQGKFTIADEKRHNLFMRVNDPEVQKVIGTSNPIEVMSKLRDMKNNFSKPNQHLTICANSLLSSEVLCESIEPFTLYSLGQSWGAS</sequence>
<evidence type="ECO:0000256" key="9">
    <source>
        <dbReference type="ARBA" id="ARBA00031044"/>
    </source>
</evidence>
<dbReference type="InterPro" id="IPR032282">
    <property type="entry name" value="HAGH_C"/>
</dbReference>
<dbReference type="Proteomes" id="UP000030854">
    <property type="component" value="Unassembled WGS sequence"/>
</dbReference>
<evidence type="ECO:0000256" key="4">
    <source>
        <dbReference type="ARBA" id="ARBA00006759"/>
    </source>
</evidence>
<comment type="cofactor">
    <cofactor evidence="2">
        <name>Zn(2+)</name>
        <dbReference type="ChEBI" id="CHEBI:29105"/>
    </cofactor>
</comment>
<dbReference type="GO" id="GO:0046872">
    <property type="term" value="F:metal ion binding"/>
    <property type="evidence" value="ECO:0007669"/>
    <property type="project" value="UniProtKB-KW"/>
</dbReference>
<keyword evidence="6" id="KW-0479">Metal-binding</keyword>
<dbReference type="AlphaFoldDB" id="A0A0B1PE66"/>
<dbReference type="InterPro" id="IPR001279">
    <property type="entry name" value="Metallo-B-lactamas"/>
</dbReference>
<evidence type="ECO:0000256" key="3">
    <source>
        <dbReference type="ARBA" id="ARBA00004963"/>
    </source>
</evidence>
<feature type="domain" description="Metallo-beta-lactamase" evidence="10">
    <location>
        <begin position="40"/>
        <end position="204"/>
    </location>
</feature>
<evidence type="ECO:0000256" key="1">
    <source>
        <dbReference type="ARBA" id="ARBA00001623"/>
    </source>
</evidence>
<evidence type="ECO:0000256" key="5">
    <source>
        <dbReference type="ARBA" id="ARBA00011917"/>
    </source>
</evidence>
<dbReference type="OMA" id="NYIWLLQ"/>
<accession>A0A0B1PE66</accession>
<evidence type="ECO:0000313" key="12">
    <source>
        <dbReference type="Proteomes" id="UP000030854"/>
    </source>
</evidence>
<dbReference type="InterPro" id="IPR035680">
    <property type="entry name" value="Clx_II_MBL"/>
</dbReference>
<comment type="similarity">
    <text evidence="4">Belongs to the metallo-beta-lactamase superfamily. Glyoxalase II family.</text>
</comment>
<gene>
    <name evidence="11" type="ORF">EV44_g4458</name>
</gene>
<comment type="catalytic activity">
    <reaction evidence="1">
        <text>an S-(2-hydroxyacyl)glutathione + H2O = a 2-hydroxy carboxylate + glutathione + H(+)</text>
        <dbReference type="Rhea" id="RHEA:21864"/>
        <dbReference type="ChEBI" id="CHEBI:15377"/>
        <dbReference type="ChEBI" id="CHEBI:15378"/>
        <dbReference type="ChEBI" id="CHEBI:57925"/>
        <dbReference type="ChEBI" id="CHEBI:58896"/>
        <dbReference type="ChEBI" id="CHEBI:71261"/>
        <dbReference type="EC" id="3.1.2.6"/>
    </reaction>
</comment>
<dbReference type="Gene3D" id="3.60.15.10">
    <property type="entry name" value="Ribonuclease Z/Hydroxyacylglutathione hydrolase-like"/>
    <property type="match status" value="1"/>
</dbReference>
<dbReference type="HOGENOM" id="CLU_030571_4_0_1"/>
<dbReference type="EMBL" id="JNVN01000481">
    <property type="protein sequence ID" value="KHJ35206.1"/>
    <property type="molecule type" value="Genomic_DNA"/>
</dbReference>
<dbReference type="EC" id="3.1.2.6" evidence="5"/>
<evidence type="ECO:0000256" key="6">
    <source>
        <dbReference type="ARBA" id="ARBA00022723"/>
    </source>
</evidence>
<comment type="caution">
    <text evidence="11">The sequence shown here is derived from an EMBL/GenBank/DDBJ whole genome shotgun (WGS) entry which is preliminary data.</text>
</comment>
<keyword evidence="12" id="KW-1185">Reference proteome</keyword>
<organism evidence="11 12">
    <name type="scientific">Uncinula necator</name>
    <name type="common">Grape powdery mildew</name>
    <dbReference type="NCBI Taxonomy" id="52586"/>
    <lineage>
        <taxon>Eukaryota</taxon>
        <taxon>Fungi</taxon>
        <taxon>Dikarya</taxon>
        <taxon>Ascomycota</taxon>
        <taxon>Pezizomycotina</taxon>
        <taxon>Leotiomycetes</taxon>
        <taxon>Erysiphales</taxon>
        <taxon>Erysiphaceae</taxon>
        <taxon>Erysiphe</taxon>
    </lineage>
</organism>
<proteinExistence type="inferred from homology"/>
<dbReference type="Pfam" id="PF00753">
    <property type="entry name" value="Lactamase_B"/>
    <property type="match status" value="1"/>
</dbReference>
<evidence type="ECO:0000256" key="2">
    <source>
        <dbReference type="ARBA" id="ARBA00001947"/>
    </source>
</evidence>
<dbReference type="SMART" id="SM00849">
    <property type="entry name" value="Lactamase_B"/>
    <property type="match status" value="1"/>
</dbReference>
<evidence type="ECO:0000259" key="10">
    <source>
        <dbReference type="SMART" id="SM00849"/>
    </source>
</evidence>
<keyword evidence="8" id="KW-0862">Zinc</keyword>
<evidence type="ECO:0000313" key="11">
    <source>
        <dbReference type="EMBL" id="KHJ35206.1"/>
    </source>
</evidence>
<dbReference type="STRING" id="52586.A0A0B1PE66"/>
<dbReference type="PANTHER" id="PTHR11935">
    <property type="entry name" value="BETA LACTAMASE DOMAIN"/>
    <property type="match status" value="1"/>
</dbReference>
<reference evidence="11 12" key="1">
    <citation type="journal article" date="2014" name="BMC Genomics">
        <title>Adaptive genomic structural variation in the grape powdery mildew pathogen, Erysiphe necator.</title>
        <authorList>
            <person name="Jones L."/>
            <person name="Riaz S."/>
            <person name="Morales-Cruz A."/>
            <person name="Amrine K.C."/>
            <person name="McGuire B."/>
            <person name="Gubler W.D."/>
            <person name="Walker M.A."/>
            <person name="Cantu D."/>
        </authorList>
    </citation>
    <scope>NUCLEOTIDE SEQUENCE [LARGE SCALE GENOMIC DNA]</scope>
    <source>
        <strain evidence="12">c</strain>
    </source>
</reference>
<dbReference type="InterPro" id="IPR036866">
    <property type="entry name" value="RibonucZ/Hydroxyglut_hydro"/>
</dbReference>
<dbReference type="Pfam" id="PF16123">
    <property type="entry name" value="HAGH_C"/>
    <property type="match status" value="1"/>
</dbReference>
<comment type="pathway">
    <text evidence="3">Secondary metabolite metabolism; methylglyoxal degradation; (R)-lactate from methylglyoxal: step 2/2.</text>
</comment>
<keyword evidence="7 11" id="KW-0378">Hydrolase</keyword>
<dbReference type="UniPathway" id="UPA00619">
    <property type="reaction ID" value="UER00676"/>
</dbReference>
<name>A0A0B1PE66_UNCNE</name>
<dbReference type="GO" id="GO:0004416">
    <property type="term" value="F:hydroxyacylglutathione hydrolase activity"/>
    <property type="evidence" value="ECO:0007669"/>
    <property type="project" value="UniProtKB-EC"/>
</dbReference>
<dbReference type="SUPFAM" id="SSF56281">
    <property type="entry name" value="Metallo-hydrolase/oxidoreductase"/>
    <property type="match status" value="1"/>
</dbReference>
<dbReference type="CDD" id="cd07723">
    <property type="entry name" value="hydroxyacylglutathione_hydrolase_MBL-fold"/>
    <property type="match status" value="1"/>
</dbReference>
<protein>
    <recommendedName>
        <fullName evidence="5">hydroxyacylglutathione hydrolase</fullName>
        <ecNumber evidence="5">3.1.2.6</ecNumber>
    </recommendedName>
    <alternativeName>
        <fullName evidence="9">Glyoxalase II</fullName>
    </alternativeName>
</protein>
<dbReference type="PANTHER" id="PTHR11935:SF94">
    <property type="entry name" value="TENZING NORGAY, ISOFORM C"/>
    <property type="match status" value="1"/>
</dbReference>